<proteinExistence type="predicted"/>
<gene>
    <name evidence="1" type="ORF">NTEN_LOCUS689</name>
</gene>
<evidence type="ECO:0000313" key="1">
    <source>
        <dbReference type="EMBL" id="CAA9993808.1"/>
    </source>
</evidence>
<keyword evidence="2" id="KW-1185">Reference proteome</keyword>
<reference evidence="1 2" key="1">
    <citation type="submission" date="2020-02" db="EMBL/GenBank/DDBJ databases">
        <authorList>
            <person name="Ferguson B K."/>
        </authorList>
    </citation>
    <scope>NUCLEOTIDE SEQUENCE [LARGE SCALE GENOMIC DNA]</scope>
</reference>
<dbReference type="Proteomes" id="UP000479000">
    <property type="component" value="Unassembled WGS sequence"/>
</dbReference>
<feature type="non-terminal residue" evidence="1">
    <location>
        <position position="1"/>
    </location>
</feature>
<organism evidence="1 2">
    <name type="scientific">Nesidiocoris tenuis</name>
    <dbReference type="NCBI Taxonomy" id="355587"/>
    <lineage>
        <taxon>Eukaryota</taxon>
        <taxon>Metazoa</taxon>
        <taxon>Ecdysozoa</taxon>
        <taxon>Arthropoda</taxon>
        <taxon>Hexapoda</taxon>
        <taxon>Insecta</taxon>
        <taxon>Pterygota</taxon>
        <taxon>Neoptera</taxon>
        <taxon>Paraneoptera</taxon>
        <taxon>Hemiptera</taxon>
        <taxon>Heteroptera</taxon>
        <taxon>Panheteroptera</taxon>
        <taxon>Cimicomorpha</taxon>
        <taxon>Miridae</taxon>
        <taxon>Dicyphina</taxon>
        <taxon>Nesidiocoris</taxon>
    </lineage>
</organism>
<dbReference type="EMBL" id="CADCXU010001238">
    <property type="protein sequence ID" value="CAA9993808.1"/>
    <property type="molecule type" value="Genomic_DNA"/>
</dbReference>
<name>A0A6H5FXA5_9HEMI</name>
<sequence>GRNVDVKDDSFNTLARTGVTGLPIVIPHPSTIPGRLRVSHFCVTELKLGKSTPYSKLSCSKFCSEFSRSRSVITVVQDV</sequence>
<dbReference type="AlphaFoldDB" id="A0A6H5FXA5"/>
<accession>A0A6H5FXA5</accession>
<protein>
    <submittedName>
        <fullName evidence="1">Uncharacterized protein</fullName>
    </submittedName>
</protein>
<evidence type="ECO:0000313" key="2">
    <source>
        <dbReference type="Proteomes" id="UP000479000"/>
    </source>
</evidence>